<proteinExistence type="predicted"/>
<dbReference type="Gramene" id="TuG1812G0500002036.01.T03">
    <property type="protein sequence ID" value="TuG1812G0500002036.01.T03"/>
    <property type="gene ID" value="TuG1812G0500002036.01"/>
</dbReference>
<accession>A0A8R7UEU7</accession>
<reference evidence="2" key="3">
    <citation type="submission" date="2022-06" db="UniProtKB">
        <authorList>
            <consortium name="EnsemblPlants"/>
        </authorList>
    </citation>
    <scope>IDENTIFICATION</scope>
</reference>
<evidence type="ECO:0000313" key="2">
    <source>
        <dbReference type="EnsemblPlants" id="TuG1812G0500002036.01.T03"/>
    </source>
</evidence>
<organism evidence="2 3">
    <name type="scientific">Triticum urartu</name>
    <name type="common">Red wild einkorn</name>
    <name type="synonym">Crithodium urartu</name>
    <dbReference type="NCBI Taxonomy" id="4572"/>
    <lineage>
        <taxon>Eukaryota</taxon>
        <taxon>Viridiplantae</taxon>
        <taxon>Streptophyta</taxon>
        <taxon>Embryophyta</taxon>
        <taxon>Tracheophyta</taxon>
        <taxon>Spermatophyta</taxon>
        <taxon>Magnoliopsida</taxon>
        <taxon>Liliopsida</taxon>
        <taxon>Poales</taxon>
        <taxon>Poaceae</taxon>
        <taxon>BOP clade</taxon>
        <taxon>Pooideae</taxon>
        <taxon>Triticodae</taxon>
        <taxon>Triticeae</taxon>
        <taxon>Triticinae</taxon>
        <taxon>Triticum</taxon>
    </lineage>
</organism>
<evidence type="ECO:0000256" key="1">
    <source>
        <dbReference type="SAM" id="MobiDB-lite"/>
    </source>
</evidence>
<evidence type="ECO:0000313" key="3">
    <source>
        <dbReference type="Proteomes" id="UP000015106"/>
    </source>
</evidence>
<reference evidence="2" key="2">
    <citation type="submission" date="2018-03" db="EMBL/GenBank/DDBJ databases">
        <title>The Triticum urartu genome reveals the dynamic nature of wheat genome evolution.</title>
        <authorList>
            <person name="Ling H."/>
            <person name="Ma B."/>
            <person name="Shi X."/>
            <person name="Liu H."/>
            <person name="Dong L."/>
            <person name="Sun H."/>
            <person name="Cao Y."/>
            <person name="Gao Q."/>
            <person name="Zheng S."/>
            <person name="Li Y."/>
            <person name="Yu Y."/>
            <person name="Du H."/>
            <person name="Qi M."/>
            <person name="Li Y."/>
            <person name="Yu H."/>
            <person name="Cui Y."/>
            <person name="Wang N."/>
            <person name="Chen C."/>
            <person name="Wu H."/>
            <person name="Zhao Y."/>
            <person name="Zhang J."/>
            <person name="Li Y."/>
            <person name="Zhou W."/>
            <person name="Zhang B."/>
            <person name="Hu W."/>
            <person name="Eijk M."/>
            <person name="Tang J."/>
            <person name="Witsenboer H."/>
            <person name="Zhao S."/>
            <person name="Li Z."/>
            <person name="Zhang A."/>
            <person name="Wang D."/>
            <person name="Liang C."/>
        </authorList>
    </citation>
    <scope>NUCLEOTIDE SEQUENCE [LARGE SCALE GENOMIC DNA]</scope>
    <source>
        <strain evidence="2">cv. G1812</strain>
    </source>
</reference>
<dbReference type="Proteomes" id="UP000015106">
    <property type="component" value="Chromosome 5"/>
</dbReference>
<gene>
    <name evidence="2" type="primary">LOC125509002</name>
</gene>
<feature type="region of interest" description="Disordered" evidence="1">
    <location>
        <begin position="1"/>
        <end position="41"/>
    </location>
</feature>
<keyword evidence="3" id="KW-1185">Reference proteome</keyword>
<dbReference type="AlphaFoldDB" id="A0A8R7UEU7"/>
<name>A0A8R7UEU7_TRIUA</name>
<protein>
    <submittedName>
        <fullName evidence="2">Uncharacterized protein</fullName>
    </submittedName>
</protein>
<dbReference type="EnsemblPlants" id="TuG1812G0500002036.01.T03">
    <property type="protein sequence ID" value="TuG1812G0500002036.01.T03"/>
    <property type="gene ID" value="TuG1812G0500002036.01"/>
</dbReference>
<sequence>MGGIREEDHHHHQPTELPLGFRSAPPPPMIASSSMSKESTSYDMADFDQTAIFLYLDGHDPQSIQEQRRKFSEKKTHLHTYA</sequence>
<feature type="compositionally biased region" description="Basic and acidic residues" evidence="1">
    <location>
        <begin position="1"/>
        <end position="14"/>
    </location>
</feature>
<reference evidence="3" key="1">
    <citation type="journal article" date="2013" name="Nature">
        <title>Draft genome of the wheat A-genome progenitor Triticum urartu.</title>
        <authorList>
            <person name="Ling H.Q."/>
            <person name="Zhao S."/>
            <person name="Liu D."/>
            <person name="Wang J."/>
            <person name="Sun H."/>
            <person name="Zhang C."/>
            <person name="Fan H."/>
            <person name="Li D."/>
            <person name="Dong L."/>
            <person name="Tao Y."/>
            <person name="Gao C."/>
            <person name="Wu H."/>
            <person name="Li Y."/>
            <person name="Cui Y."/>
            <person name="Guo X."/>
            <person name="Zheng S."/>
            <person name="Wang B."/>
            <person name="Yu K."/>
            <person name="Liang Q."/>
            <person name="Yang W."/>
            <person name="Lou X."/>
            <person name="Chen J."/>
            <person name="Feng M."/>
            <person name="Jian J."/>
            <person name="Zhang X."/>
            <person name="Luo G."/>
            <person name="Jiang Y."/>
            <person name="Liu J."/>
            <person name="Wang Z."/>
            <person name="Sha Y."/>
            <person name="Zhang B."/>
            <person name="Wu H."/>
            <person name="Tang D."/>
            <person name="Shen Q."/>
            <person name="Xue P."/>
            <person name="Zou S."/>
            <person name="Wang X."/>
            <person name="Liu X."/>
            <person name="Wang F."/>
            <person name="Yang Y."/>
            <person name="An X."/>
            <person name="Dong Z."/>
            <person name="Zhang K."/>
            <person name="Zhang X."/>
            <person name="Luo M.C."/>
            <person name="Dvorak J."/>
            <person name="Tong Y."/>
            <person name="Wang J."/>
            <person name="Yang H."/>
            <person name="Li Z."/>
            <person name="Wang D."/>
            <person name="Zhang A."/>
            <person name="Wang J."/>
        </authorList>
    </citation>
    <scope>NUCLEOTIDE SEQUENCE</scope>
    <source>
        <strain evidence="3">cv. G1812</strain>
    </source>
</reference>